<evidence type="ECO:0000259" key="2">
    <source>
        <dbReference type="Pfam" id="PF19327"/>
    </source>
</evidence>
<dbReference type="PANTHER" id="PTHR38420">
    <property type="entry name" value="AP-4-A PHOSPHORYLASE II"/>
    <property type="match status" value="1"/>
</dbReference>
<dbReference type="SUPFAM" id="SSF54197">
    <property type="entry name" value="HIT-like"/>
    <property type="match status" value="1"/>
</dbReference>
<gene>
    <name evidence="3" type="ORF">B0I35DRAFT_99016</name>
</gene>
<dbReference type="InterPro" id="IPR019200">
    <property type="entry name" value="ATP_adenylylTrfase_C"/>
</dbReference>
<dbReference type="InterPro" id="IPR036265">
    <property type="entry name" value="HIT-like_sf"/>
</dbReference>
<feature type="domain" description="ATP adenylyltransferase C-terminal" evidence="1">
    <location>
        <begin position="179"/>
        <end position="283"/>
    </location>
</feature>
<protein>
    <recommendedName>
        <fullName evidence="5">Phosphorylase</fullName>
    </recommendedName>
</protein>
<dbReference type="InterPro" id="IPR009163">
    <property type="entry name" value="Ap4A_phos1/2"/>
</dbReference>
<dbReference type="GO" id="GO:0003877">
    <property type="term" value="F:ATP:ADP adenylyltransferase activity"/>
    <property type="evidence" value="ECO:0007669"/>
    <property type="project" value="InterPro"/>
</dbReference>
<dbReference type="InterPro" id="IPR043171">
    <property type="entry name" value="Ap4A_phos1/2-like"/>
</dbReference>
<comment type="caution">
    <text evidence="3">The sequence shown here is derived from an EMBL/GenBank/DDBJ whole genome shotgun (WGS) entry which is preliminary data.</text>
</comment>
<evidence type="ECO:0000313" key="4">
    <source>
        <dbReference type="Proteomes" id="UP000813444"/>
    </source>
</evidence>
<accession>A0A8K0WN02</accession>
<dbReference type="AlphaFoldDB" id="A0A8K0WN02"/>
<organism evidence="3 4">
    <name type="scientific">Stachybotrys elegans</name>
    <dbReference type="NCBI Taxonomy" id="80388"/>
    <lineage>
        <taxon>Eukaryota</taxon>
        <taxon>Fungi</taxon>
        <taxon>Dikarya</taxon>
        <taxon>Ascomycota</taxon>
        <taxon>Pezizomycotina</taxon>
        <taxon>Sordariomycetes</taxon>
        <taxon>Hypocreomycetidae</taxon>
        <taxon>Hypocreales</taxon>
        <taxon>Stachybotryaceae</taxon>
        <taxon>Stachybotrys</taxon>
    </lineage>
</organism>
<dbReference type="GO" id="GO:0005524">
    <property type="term" value="F:ATP binding"/>
    <property type="evidence" value="ECO:0007669"/>
    <property type="project" value="InterPro"/>
</dbReference>
<dbReference type="PANTHER" id="PTHR38420:SF1">
    <property type="entry name" value="PUTATIVE (AFU_ORTHOLOGUE AFUA_5G14690)-RELATED"/>
    <property type="match status" value="1"/>
</dbReference>
<dbReference type="OrthoDB" id="10267950at2759"/>
<evidence type="ECO:0008006" key="5">
    <source>
        <dbReference type="Google" id="ProtNLM"/>
    </source>
</evidence>
<dbReference type="Pfam" id="PF19327">
    <property type="entry name" value="Ap4A_phos_N"/>
    <property type="match status" value="1"/>
</dbReference>
<sequence length="287" mass="32006">MHYRNILAKFDELVARESIFYTCPQLTTLTDNGFEFQFAVSPILGAKPLAQELGLPDQPRDLPARFFGPGSDIGFDAEMLLETVNDTHLLVFNKFSVFRPQLLLLTADSYRRQTEPLDEADFAATLSVLQELSGSGESYYAFFNCGVASGSSRRHKHMQVVPTASRTLFPDVPTAEMAVPYGHLVGHISDVDKATTQASHAALVYASMLDQARTRWGLEENFPHNVVWTTSWIVVIPRRQVRFEGINVPNAAGMMGSVWVPEEGHVETWRRLGPRSVLAQSGYSEDL</sequence>
<reference evidence="3" key="1">
    <citation type="journal article" date="2021" name="Nat. Commun.">
        <title>Genetic determinants of endophytism in the Arabidopsis root mycobiome.</title>
        <authorList>
            <person name="Mesny F."/>
            <person name="Miyauchi S."/>
            <person name="Thiergart T."/>
            <person name="Pickel B."/>
            <person name="Atanasova L."/>
            <person name="Karlsson M."/>
            <person name="Huettel B."/>
            <person name="Barry K.W."/>
            <person name="Haridas S."/>
            <person name="Chen C."/>
            <person name="Bauer D."/>
            <person name="Andreopoulos W."/>
            <person name="Pangilinan J."/>
            <person name="LaButti K."/>
            <person name="Riley R."/>
            <person name="Lipzen A."/>
            <person name="Clum A."/>
            <person name="Drula E."/>
            <person name="Henrissat B."/>
            <person name="Kohler A."/>
            <person name="Grigoriev I.V."/>
            <person name="Martin F.M."/>
            <person name="Hacquard S."/>
        </authorList>
    </citation>
    <scope>NUCLEOTIDE SEQUENCE</scope>
    <source>
        <strain evidence="3">MPI-CAGE-CH-0235</strain>
    </source>
</reference>
<evidence type="ECO:0000259" key="1">
    <source>
        <dbReference type="Pfam" id="PF09830"/>
    </source>
</evidence>
<dbReference type="Pfam" id="PF09830">
    <property type="entry name" value="ATP_transf"/>
    <property type="match status" value="1"/>
</dbReference>
<dbReference type="Proteomes" id="UP000813444">
    <property type="component" value="Unassembled WGS sequence"/>
</dbReference>
<evidence type="ECO:0000313" key="3">
    <source>
        <dbReference type="EMBL" id="KAH7308617.1"/>
    </source>
</evidence>
<dbReference type="GO" id="GO:0009117">
    <property type="term" value="P:nucleotide metabolic process"/>
    <property type="evidence" value="ECO:0007669"/>
    <property type="project" value="InterPro"/>
</dbReference>
<keyword evidence="4" id="KW-1185">Reference proteome</keyword>
<proteinExistence type="predicted"/>
<feature type="domain" description="Ap4A phosphorylase 1/2 N-terminal" evidence="2">
    <location>
        <begin position="75"/>
        <end position="175"/>
    </location>
</feature>
<name>A0A8K0WN02_9HYPO</name>
<dbReference type="InterPro" id="IPR045759">
    <property type="entry name" value="Ap4A_phos1/2_N"/>
</dbReference>
<dbReference type="EMBL" id="JAGPNK010000015">
    <property type="protein sequence ID" value="KAH7308617.1"/>
    <property type="molecule type" value="Genomic_DNA"/>
</dbReference>
<dbReference type="Gene3D" id="3.30.428.70">
    <property type="match status" value="1"/>
</dbReference>